<evidence type="ECO:0000313" key="5">
    <source>
        <dbReference type="EMBL" id="MFC3148452.1"/>
    </source>
</evidence>
<dbReference type="PANTHER" id="PTHR47894">
    <property type="entry name" value="HTH-TYPE TRANSCRIPTIONAL REGULATOR GADX"/>
    <property type="match status" value="1"/>
</dbReference>
<sequence length="353" mass="37713">MTQYAAGMTQRAFRSPTVSAGLAHGLQQYAVAIGQSPAQVLAAFGRHARYLSEPDYRIPCADYDRAFVQLAAQGDEALFGLQFGAASRLADLGVLGFVLLSSATLGEALRAYQQYQRALGETLQLDLQVQGAQARLNLLPVDPSAAQPHRIEAMVAAVHVLIAELCGRALTWQAVYLPHLDGSALSARRTQAAARLLGCAPQVGAAALVFAATALDQAVRPSGADASLAAALHAHMQRRLQALPSEGVATRAGAALRRRIKHCEQPSLGDIASDLAMSPRALQAQLQAEGQSFRALADLIRQETAEFFLRRGATTREVATLLGFSEEAAFSRAFKRWAGLPPDTWRRQAAPAQ</sequence>
<keyword evidence="1" id="KW-0805">Transcription regulation</keyword>
<accession>A0ABV7HAN9</accession>
<reference evidence="6" key="1">
    <citation type="journal article" date="2019" name="Int. J. Syst. Evol. Microbiol.">
        <title>The Global Catalogue of Microorganisms (GCM) 10K type strain sequencing project: providing services to taxonomists for standard genome sequencing and annotation.</title>
        <authorList>
            <consortium name="The Broad Institute Genomics Platform"/>
            <consortium name="The Broad Institute Genome Sequencing Center for Infectious Disease"/>
            <person name="Wu L."/>
            <person name="Ma J."/>
        </authorList>
    </citation>
    <scope>NUCLEOTIDE SEQUENCE [LARGE SCALE GENOMIC DNA]</scope>
    <source>
        <strain evidence="6">KCTC 52168</strain>
    </source>
</reference>
<dbReference type="Pfam" id="PF12625">
    <property type="entry name" value="Arabinose_bd"/>
    <property type="match status" value="1"/>
</dbReference>
<protein>
    <submittedName>
        <fullName evidence="5">AraC family transcriptional regulator ligand-binding domain-containing protein</fullName>
    </submittedName>
</protein>
<dbReference type="Gene3D" id="1.10.10.60">
    <property type="entry name" value="Homeodomain-like"/>
    <property type="match status" value="1"/>
</dbReference>
<evidence type="ECO:0000256" key="3">
    <source>
        <dbReference type="ARBA" id="ARBA00023163"/>
    </source>
</evidence>
<keyword evidence="6" id="KW-1185">Reference proteome</keyword>
<keyword evidence="2" id="KW-0238">DNA-binding</keyword>
<dbReference type="InterPro" id="IPR009057">
    <property type="entry name" value="Homeodomain-like_sf"/>
</dbReference>
<comment type="caution">
    <text evidence="5">The sequence shown here is derived from an EMBL/GenBank/DDBJ whole genome shotgun (WGS) entry which is preliminary data.</text>
</comment>
<proteinExistence type="predicted"/>
<name>A0ABV7HAN9_9BURK</name>
<evidence type="ECO:0000256" key="2">
    <source>
        <dbReference type="ARBA" id="ARBA00023125"/>
    </source>
</evidence>
<dbReference type="PANTHER" id="PTHR47894:SF1">
    <property type="entry name" value="HTH-TYPE TRANSCRIPTIONAL REGULATOR VQSM"/>
    <property type="match status" value="1"/>
</dbReference>
<dbReference type="InterPro" id="IPR018060">
    <property type="entry name" value="HTH_AraC"/>
</dbReference>
<organism evidence="5 6">
    <name type="scientific">Piscinibacterium candidicorallinum</name>
    <dbReference type="NCBI Taxonomy" id="1793872"/>
    <lineage>
        <taxon>Bacteria</taxon>
        <taxon>Pseudomonadati</taxon>
        <taxon>Pseudomonadota</taxon>
        <taxon>Betaproteobacteria</taxon>
        <taxon>Burkholderiales</taxon>
        <taxon>Piscinibacterium</taxon>
    </lineage>
</organism>
<dbReference type="PROSITE" id="PS01124">
    <property type="entry name" value="HTH_ARAC_FAMILY_2"/>
    <property type="match status" value="1"/>
</dbReference>
<feature type="domain" description="HTH araC/xylS-type" evidence="4">
    <location>
        <begin position="250"/>
        <end position="348"/>
    </location>
</feature>
<dbReference type="SMART" id="SM00342">
    <property type="entry name" value="HTH_ARAC"/>
    <property type="match status" value="1"/>
</dbReference>
<dbReference type="InterPro" id="IPR032687">
    <property type="entry name" value="AraC-type_N"/>
</dbReference>
<evidence type="ECO:0000256" key="1">
    <source>
        <dbReference type="ARBA" id="ARBA00023015"/>
    </source>
</evidence>
<keyword evidence="3" id="KW-0804">Transcription</keyword>
<dbReference type="Proteomes" id="UP001595556">
    <property type="component" value="Unassembled WGS sequence"/>
</dbReference>
<dbReference type="EMBL" id="JBHRTI010000007">
    <property type="protein sequence ID" value="MFC3148452.1"/>
    <property type="molecule type" value="Genomic_DNA"/>
</dbReference>
<dbReference type="Pfam" id="PF12833">
    <property type="entry name" value="HTH_18"/>
    <property type="match status" value="1"/>
</dbReference>
<evidence type="ECO:0000259" key="4">
    <source>
        <dbReference type="PROSITE" id="PS01124"/>
    </source>
</evidence>
<dbReference type="SUPFAM" id="SSF46689">
    <property type="entry name" value="Homeodomain-like"/>
    <property type="match status" value="1"/>
</dbReference>
<gene>
    <name evidence="5" type="ORF">ACFOEN_12545</name>
</gene>
<evidence type="ECO:0000313" key="6">
    <source>
        <dbReference type="Proteomes" id="UP001595556"/>
    </source>
</evidence>
<dbReference type="RefSeq" id="WP_414859579.1">
    <property type="nucleotide sequence ID" value="NZ_CP180191.1"/>
</dbReference>